<dbReference type="EMBL" id="JPME01000044">
    <property type="protein sequence ID" value="KEZ86502.1"/>
    <property type="molecule type" value="Genomic_DNA"/>
</dbReference>
<dbReference type="InterPro" id="IPR013096">
    <property type="entry name" value="Cupin_2"/>
</dbReference>
<reference evidence="2 3" key="1">
    <citation type="submission" date="2014-07" db="EMBL/GenBank/DDBJ databases">
        <title>Draft genome of Clostridium celerecrescens 152B isolated from sediments associated with methane hydrate from Krishna Godavari basin.</title>
        <authorList>
            <person name="Honkalas V.S."/>
            <person name="Dabir A.P."/>
            <person name="Arora P."/>
            <person name="Dhakephalkar P.K."/>
        </authorList>
    </citation>
    <scope>NUCLEOTIDE SEQUENCE [LARGE SCALE GENOMIC DNA]</scope>
    <source>
        <strain evidence="2 3">152B</strain>
    </source>
</reference>
<feature type="domain" description="Cupin type-2" evidence="1">
    <location>
        <begin position="45"/>
        <end position="88"/>
    </location>
</feature>
<accession>A0A084JC18</accession>
<dbReference type="OrthoDB" id="5637at2"/>
<organism evidence="2 3">
    <name type="scientific">Lacrimispora celerecrescens</name>
    <dbReference type="NCBI Taxonomy" id="29354"/>
    <lineage>
        <taxon>Bacteria</taxon>
        <taxon>Bacillati</taxon>
        <taxon>Bacillota</taxon>
        <taxon>Clostridia</taxon>
        <taxon>Lachnospirales</taxon>
        <taxon>Lachnospiraceae</taxon>
        <taxon>Lacrimispora</taxon>
    </lineage>
</organism>
<dbReference type="SUPFAM" id="SSF51182">
    <property type="entry name" value="RmlC-like cupins"/>
    <property type="match status" value="1"/>
</dbReference>
<dbReference type="InterPro" id="IPR011051">
    <property type="entry name" value="RmlC_Cupin_sf"/>
</dbReference>
<evidence type="ECO:0000313" key="2">
    <source>
        <dbReference type="EMBL" id="KEZ86502.1"/>
    </source>
</evidence>
<dbReference type="Gene3D" id="2.60.120.10">
    <property type="entry name" value="Jelly Rolls"/>
    <property type="match status" value="1"/>
</dbReference>
<keyword evidence="3" id="KW-1185">Reference proteome</keyword>
<dbReference type="STRING" id="29354.IO98_22875"/>
<dbReference type="AlphaFoldDB" id="A0A084JC18"/>
<evidence type="ECO:0000259" key="1">
    <source>
        <dbReference type="Pfam" id="PF07883"/>
    </source>
</evidence>
<dbReference type="InterPro" id="IPR014710">
    <property type="entry name" value="RmlC-like_jellyroll"/>
</dbReference>
<dbReference type="Pfam" id="PF07883">
    <property type="entry name" value="Cupin_2"/>
    <property type="match status" value="1"/>
</dbReference>
<evidence type="ECO:0000313" key="3">
    <source>
        <dbReference type="Proteomes" id="UP000028525"/>
    </source>
</evidence>
<comment type="caution">
    <text evidence="2">The sequence shown here is derived from an EMBL/GenBank/DDBJ whole genome shotgun (WGS) entry which is preliminary data.</text>
</comment>
<dbReference type="Proteomes" id="UP000028525">
    <property type="component" value="Unassembled WGS sequence"/>
</dbReference>
<gene>
    <name evidence="2" type="ORF">IO98_22875</name>
</gene>
<name>A0A084JC18_9FIRM</name>
<proteinExistence type="predicted"/>
<dbReference type="RefSeq" id="WP_038284863.1">
    <property type="nucleotide sequence ID" value="NZ_JPME01000044.1"/>
</dbReference>
<sequence>MSNLFPEPISSLPEAEMPFSNYQAYLSQGEEHQIIFIQFNEDVDFPEHSHESQWGIVLEGKIELTINGVKNIYTKGDRHFIEKDVKHSGKIFAGYADITFFSQKDRYITKPKVQK</sequence>
<protein>
    <submittedName>
        <fullName evidence="2">Cupin</fullName>
    </submittedName>
</protein>